<evidence type="ECO:0000259" key="2">
    <source>
        <dbReference type="Pfam" id="PF00561"/>
    </source>
</evidence>
<keyword evidence="4" id="KW-1185">Reference proteome</keyword>
<dbReference type="STRING" id="68895.RR42_s0498"/>
<dbReference type="InterPro" id="IPR000073">
    <property type="entry name" value="AB_hydrolase_1"/>
</dbReference>
<dbReference type="KEGG" id="cbw:RR42_s0498"/>
<evidence type="ECO:0000313" key="3">
    <source>
        <dbReference type="EMBL" id="AJG22091.1"/>
    </source>
</evidence>
<evidence type="ECO:0000256" key="1">
    <source>
        <dbReference type="SAM" id="Phobius"/>
    </source>
</evidence>
<dbReference type="AlphaFoldDB" id="A0A0C4YNG1"/>
<name>A0A0C4YNG1_9BURK</name>
<dbReference type="Pfam" id="PF00561">
    <property type="entry name" value="Abhydrolase_1"/>
    <property type="match status" value="1"/>
</dbReference>
<dbReference type="InterPro" id="IPR029058">
    <property type="entry name" value="AB_hydrolase_fold"/>
</dbReference>
<reference evidence="3 4" key="1">
    <citation type="journal article" date="2015" name="Genome Announc.">
        <title>Complete Genome Sequence of Cupriavidus basilensis 4G11, Isolated from the Oak Ridge Field Research Center Site.</title>
        <authorList>
            <person name="Ray J."/>
            <person name="Waters R.J."/>
            <person name="Skerker J.M."/>
            <person name="Kuehl J.V."/>
            <person name="Price M.N."/>
            <person name="Huang J."/>
            <person name="Chakraborty R."/>
            <person name="Arkin A.P."/>
            <person name="Deutschbauer A."/>
        </authorList>
    </citation>
    <scope>NUCLEOTIDE SEQUENCE [LARGE SCALE GENOMIC DNA]</scope>
    <source>
        <strain evidence="3">4G11</strain>
    </source>
</reference>
<keyword evidence="3" id="KW-0378">Hydrolase</keyword>
<dbReference type="PANTHER" id="PTHR42103">
    <property type="entry name" value="ALPHA/BETA-HYDROLASES SUPERFAMILY PROTEIN"/>
    <property type="match status" value="1"/>
</dbReference>
<feature type="transmembrane region" description="Helical" evidence="1">
    <location>
        <begin position="12"/>
        <end position="37"/>
    </location>
</feature>
<keyword evidence="1" id="KW-0812">Transmembrane</keyword>
<keyword evidence="1" id="KW-0472">Membrane</keyword>
<evidence type="ECO:0000313" key="4">
    <source>
        <dbReference type="Proteomes" id="UP000031843"/>
    </source>
</evidence>
<dbReference type="Gene3D" id="3.40.50.1820">
    <property type="entry name" value="alpha/beta hydrolase"/>
    <property type="match status" value="1"/>
</dbReference>
<sequence length="262" mass="27373">MAAIHPLRALQCGFKAAALPATLAGLFFCLRLIPYLLMSSLPPSDNRIWFDGAAGSIEALADAPQGPIRAIAVVAHPHPLLGGSAEHKIPVALARIFQARGFLAVRPNFRGVGGTQGSHDAGEGETDDVLAVVRQIQSAHPGLPLALAGFSFGAYVQTRVAQRLLQGSEPVAHLILAGMPAGPAAGGRTYDTPAVPADAFVIHGENDANVPLQAVFDWARPQELPVAVVPGANHFFTGKLPVFQRAVAQYLDTRLRIAGAAG</sequence>
<keyword evidence="1" id="KW-1133">Transmembrane helix</keyword>
<feature type="domain" description="AB hydrolase-1" evidence="2">
    <location>
        <begin position="87"/>
        <end position="179"/>
    </location>
</feature>
<proteinExistence type="predicted"/>
<protein>
    <submittedName>
        <fullName evidence="3">Alpha/beta hydrolase</fullName>
    </submittedName>
</protein>
<dbReference type="PANTHER" id="PTHR42103:SF2">
    <property type="entry name" value="AB HYDROLASE-1 DOMAIN-CONTAINING PROTEIN"/>
    <property type="match status" value="1"/>
</dbReference>
<dbReference type="Proteomes" id="UP000031843">
    <property type="component" value="Chromosome secondary"/>
</dbReference>
<dbReference type="GO" id="GO:0016787">
    <property type="term" value="F:hydrolase activity"/>
    <property type="evidence" value="ECO:0007669"/>
    <property type="project" value="UniProtKB-KW"/>
</dbReference>
<dbReference type="EMBL" id="CP010537">
    <property type="protein sequence ID" value="AJG22091.1"/>
    <property type="molecule type" value="Genomic_DNA"/>
</dbReference>
<dbReference type="SUPFAM" id="SSF53474">
    <property type="entry name" value="alpha/beta-Hydrolases"/>
    <property type="match status" value="1"/>
</dbReference>
<organism evidence="3 4">
    <name type="scientific">Cupriavidus basilensis</name>
    <dbReference type="NCBI Taxonomy" id="68895"/>
    <lineage>
        <taxon>Bacteria</taxon>
        <taxon>Pseudomonadati</taxon>
        <taxon>Pseudomonadota</taxon>
        <taxon>Betaproteobacteria</taxon>
        <taxon>Burkholderiales</taxon>
        <taxon>Burkholderiaceae</taxon>
        <taxon>Cupriavidus</taxon>
    </lineage>
</organism>
<accession>A0A0C4YNG1</accession>
<gene>
    <name evidence="3" type="ORF">RR42_s0498</name>
</gene>